<dbReference type="GO" id="GO:0016787">
    <property type="term" value="F:hydrolase activity"/>
    <property type="evidence" value="ECO:0007669"/>
    <property type="project" value="UniProtKB-KW"/>
</dbReference>
<dbReference type="InterPro" id="IPR029058">
    <property type="entry name" value="AB_hydrolase_fold"/>
</dbReference>
<proteinExistence type="predicted"/>
<comment type="caution">
    <text evidence="3">The sequence shown here is derived from an EMBL/GenBank/DDBJ whole genome shotgun (WGS) entry which is preliminary data.</text>
</comment>
<evidence type="ECO:0000259" key="2">
    <source>
        <dbReference type="Pfam" id="PF00561"/>
    </source>
</evidence>
<dbReference type="Proteomes" id="UP000320338">
    <property type="component" value="Unassembled WGS sequence"/>
</dbReference>
<dbReference type="PRINTS" id="PR00412">
    <property type="entry name" value="EPOXHYDRLASE"/>
</dbReference>
<evidence type="ECO:0000313" key="3">
    <source>
        <dbReference type="EMBL" id="GEC21928.1"/>
    </source>
</evidence>
<accession>A0A4Y3WTT6</accession>
<protein>
    <submittedName>
        <fullName evidence="3">Fluoroacetate dehalogenase</fullName>
    </submittedName>
</protein>
<dbReference type="EMBL" id="BJNG01000038">
    <property type="protein sequence ID" value="GEC21928.1"/>
    <property type="molecule type" value="Genomic_DNA"/>
</dbReference>
<evidence type="ECO:0000256" key="1">
    <source>
        <dbReference type="ARBA" id="ARBA00022801"/>
    </source>
</evidence>
<name>A0A4Y3WTT6_9PSEU</name>
<dbReference type="OrthoDB" id="9812774at2"/>
<dbReference type="InterPro" id="IPR000073">
    <property type="entry name" value="AB_hydrolase_1"/>
</dbReference>
<dbReference type="Pfam" id="PF00561">
    <property type="entry name" value="Abhydrolase_1"/>
    <property type="match status" value="1"/>
</dbReference>
<dbReference type="PANTHER" id="PTHR43329">
    <property type="entry name" value="EPOXIDE HYDROLASE"/>
    <property type="match status" value="1"/>
</dbReference>
<feature type="domain" description="AB hydrolase-1" evidence="2">
    <location>
        <begin position="26"/>
        <end position="151"/>
    </location>
</feature>
<evidence type="ECO:0000313" key="4">
    <source>
        <dbReference type="Proteomes" id="UP000320338"/>
    </source>
</evidence>
<dbReference type="InterPro" id="IPR000639">
    <property type="entry name" value="Epox_hydrolase-like"/>
</dbReference>
<dbReference type="AlphaFoldDB" id="A0A4Y3WTT6"/>
<gene>
    <name evidence="3" type="ORF">PHY01_42110</name>
</gene>
<reference evidence="3 4" key="1">
    <citation type="submission" date="2019-06" db="EMBL/GenBank/DDBJ databases">
        <title>Whole genome shotgun sequence of Pseudonocardia hydrocarbonoxydans NBRC 14498.</title>
        <authorList>
            <person name="Hosoyama A."/>
            <person name="Uohara A."/>
            <person name="Ohji S."/>
            <person name="Ichikawa N."/>
        </authorList>
    </citation>
    <scope>NUCLEOTIDE SEQUENCE [LARGE SCALE GENOMIC DNA]</scope>
    <source>
        <strain evidence="3 4">NBRC 14498</strain>
    </source>
</reference>
<keyword evidence="4" id="KW-1185">Reference proteome</keyword>
<sequence length="293" mass="31796">MFEGFETIDRVIDGVPVHAVRGGDGPPVLLLHGFPQTHAMWHGVAPGLAADHTVVAADLRGYGDSGRPPSGDRHTGYTFRAMAADQVGLMRALGYEEFAVVGHDRGARVTHRMALDHPAVVTRAAVLDILPTLHVYDHVDQALATAYYHWFFFIQPADLPERMIAADPVGYLHSLLGGWGSGLDAFAPEALAEYERCFSDDGARHAMLEDYRAGASTDLEHDRADLHRRVAVPLLALWGARSVVGASPAGPLEVWRERGDDVRGGTVDAGHFLAEERPEETLAALRTFLSEAP</sequence>
<dbReference type="RefSeq" id="WP_141280964.1">
    <property type="nucleotide sequence ID" value="NZ_BAAARZ010000062.1"/>
</dbReference>
<dbReference type="SUPFAM" id="SSF53474">
    <property type="entry name" value="alpha/beta-Hydrolases"/>
    <property type="match status" value="1"/>
</dbReference>
<organism evidence="3 4">
    <name type="scientific">Pseudonocardia hydrocarbonoxydans</name>
    <dbReference type="NCBI Taxonomy" id="76726"/>
    <lineage>
        <taxon>Bacteria</taxon>
        <taxon>Bacillati</taxon>
        <taxon>Actinomycetota</taxon>
        <taxon>Actinomycetes</taxon>
        <taxon>Pseudonocardiales</taxon>
        <taxon>Pseudonocardiaceae</taxon>
        <taxon>Pseudonocardia</taxon>
    </lineage>
</organism>
<dbReference type="Gene3D" id="3.40.50.1820">
    <property type="entry name" value="alpha/beta hydrolase"/>
    <property type="match status" value="1"/>
</dbReference>
<keyword evidence="1" id="KW-0378">Hydrolase</keyword>